<comment type="caution">
    <text evidence="2">The sequence shown here is derived from an EMBL/GenBank/DDBJ whole genome shotgun (WGS) entry which is preliminary data.</text>
</comment>
<reference evidence="2 3" key="1">
    <citation type="journal article" date="2014" name="Agronomy (Basel)">
        <title>A Draft Genome Sequence for Ensete ventricosum, the Drought-Tolerant Tree Against Hunger.</title>
        <authorList>
            <person name="Harrison J."/>
            <person name="Moore K.A."/>
            <person name="Paszkiewicz K."/>
            <person name="Jones T."/>
            <person name="Grant M."/>
            <person name="Ambacheew D."/>
            <person name="Muzemil S."/>
            <person name="Studholme D.J."/>
        </authorList>
    </citation>
    <scope>NUCLEOTIDE SEQUENCE [LARGE SCALE GENOMIC DNA]</scope>
</reference>
<proteinExistence type="predicted"/>
<sequence>MCTSNLELDESLGYQHMGVVGMIRALGELDCSSAYSLKGTRQVRGQGRFNYSTTATESNWEPRGMLQPKQKIEDSAKGEEIQRLSDFDEDIEEISGGEYHGQKYK</sequence>
<organism evidence="2 3">
    <name type="scientific">Ensete ventricosum</name>
    <name type="common">Abyssinian banana</name>
    <name type="synonym">Musa ensete</name>
    <dbReference type="NCBI Taxonomy" id="4639"/>
    <lineage>
        <taxon>Eukaryota</taxon>
        <taxon>Viridiplantae</taxon>
        <taxon>Streptophyta</taxon>
        <taxon>Embryophyta</taxon>
        <taxon>Tracheophyta</taxon>
        <taxon>Spermatophyta</taxon>
        <taxon>Magnoliopsida</taxon>
        <taxon>Liliopsida</taxon>
        <taxon>Zingiberales</taxon>
        <taxon>Musaceae</taxon>
        <taxon>Ensete</taxon>
    </lineage>
</organism>
<feature type="compositionally biased region" description="Basic and acidic residues" evidence="1">
    <location>
        <begin position="70"/>
        <end position="86"/>
    </location>
</feature>
<gene>
    <name evidence="2" type="ORF">B296_00030064</name>
</gene>
<feature type="region of interest" description="Disordered" evidence="1">
    <location>
        <begin position="70"/>
        <end position="105"/>
    </location>
</feature>
<accession>A0A426Y295</accession>
<dbReference type="EMBL" id="AMZH03015651">
    <property type="protein sequence ID" value="RRT45710.1"/>
    <property type="molecule type" value="Genomic_DNA"/>
</dbReference>
<protein>
    <submittedName>
        <fullName evidence="2">Uncharacterized protein</fullName>
    </submittedName>
</protein>
<evidence type="ECO:0000256" key="1">
    <source>
        <dbReference type="SAM" id="MobiDB-lite"/>
    </source>
</evidence>
<evidence type="ECO:0000313" key="2">
    <source>
        <dbReference type="EMBL" id="RRT45710.1"/>
    </source>
</evidence>
<dbReference type="Proteomes" id="UP000287651">
    <property type="component" value="Unassembled WGS sequence"/>
</dbReference>
<evidence type="ECO:0000313" key="3">
    <source>
        <dbReference type="Proteomes" id="UP000287651"/>
    </source>
</evidence>
<dbReference type="AlphaFoldDB" id="A0A426Y295"/>
<name>A0A426Y295_ENSVE</name>